<dbReference type="Proteomes" id="UP001156690">
    <property type="component" value="Unassembled WGS sequence"/>
</dbReference>
<dbReference type="GO" id="GO:0015171">
    <property type="term" value="F:amino acid transmembrane transporter activity"/>
    <property type="evidence" value="ECO:0007669"/>
    <property type="project" value="TreeGrafter"/>
</dbReference>
<keyword evidence="4 6" id="KW-1133">Transmembrane helix</keyword>
<feature type="transmembrane region" description="Helical" evidence="6">
    <location>
        <begin position="39"/>
        <end position="56"/>
    </location>
</feature>
<evidence type="ECO:0000256" key="5">
    <source>
        <dbReference type="ARBA" id="ARBA00023136"/>
    </source>
</evidence>
<keyword evidence="3 6" id="KW-0812">Transmembrane</keyword>
<comment type="subcellular location">
    <subcellularLocation>
        <location evidence="1">Cell membrane</location>
        <topology evidence="1">Multi-pass membrane protein</topology>
    </subcellularLocation>
</comment>
<protein>
    <submittedName>
        <fullName evidence="7">Lysine transporter LysE</fullName>
    </submittedName>
</protein>
<feature type="transmembrane region" description="Helical" evidence="6">
    <location>
        <begin position="68"/>
        <end position="88"/>
    </location>
</feature>
<dbReference type="PANTHER" id="PTHR30086:SF20">
    <property type="entry name" value="ARGININE EXPORTER PROTEIN ARGO-RELATED"/>
    <property type="match status" value="1"/>
</dbReference>
<organism evidence="7 8">
    <name type="scientific">Vibrio penaeicida</name>
    <dbReference type="NCBI Taxonomy" id="104609"/>
    <lineage>
        <taxon>Bacteria</taxon>
        <taxon>Pseudomonadati</taxon>
        <taxon>Pseudomonadota</taxon>
        <taxon>Gammaproteobacteria</taxon>
        <taxon>Vibrionales</taxon>
        <taxon>Vibrionaceae</taxon>
        <taxon>Vibrio</taxon>
    </lineage>
</organism>
<dbReference type="AlphaFoldDB" id="A0AAV5P0K3"/>
<keyword evidence="8" id="KW-1185">Reference proteome</keyword>
<evidence type="ECO:0000256" key="3">
    <source>
        <dbReference type="ARBA" id="ARBA00022692"/>
    </source>
</evidence>
<keyword evidence="2" id="KW-1003">Cell membrane</keyword>
<evidence type="ECO:0000256" key="1">
    <source>
        <dbReference type="ARBA" id="ARBA00004651"/>
    </source>
</evidence>
<evidence type="ECO:0000256" key="6">
    <source>
        <dbReference type="SAM" id="Phobius"/>
    </source>
</evidence>
<evidence type="ECO:0000313" key="7">
    <source>
        <dbReference type="EMBL" id="GLQ76128.1"/>
    </source>
</evidence>
<evidence type="ECO:0000256" key="2">
    <source>
        <dbReference type="ARBA" id="ARBA00022475"/>
    </source>
</evidence>
<proteinExistence type="predicted"/>
<dbReference type="Pfam" id="PF01810">
    <property type="entry name" value="LysE"/>
    <property type="match status" value="1"/>
</dbReference>
<dbReference type="RefSeq" id="WP_224055725.1">
    <property type="nucleotide sequence ID" value="NZ_AP025145.1"/>
</dbReference>
<accession>A0AAV5P0K3</accession>
<gene>
    <name evidence="7" type="ORF">GCM10007932_54910</name>
</gene>
<keyword evidence="5 6" id="KW-0472">Membrane</keyword>
<evidence type="ECO:0000313" key="8">
    <source>
        <dbReference type="Proteomes" id="UP001156690"/>
    </source>
</evidence>
<dbReference type="PIRSF" id="PIRSF006324">
    <property type="entry name" value="LeuE"/>
    <property type="match status" value="1"/>
</dbReference>
<dbReference type="EMBL" id="BSNX01000075">
    <property type="protein sequence ID" value="GLQ76128.1"/>
    <property type="molecule type" value="Genomic_DNA"/>
</dbReference>
<name>A0AAV5P0K3_9VIBR</name>
<sequence length="209" mass="22889">MTIDTLIAFAGITFLLAIVPGPNALLILHTSITAGKRCALANIFGFAVGFFIHAFISAKGLSLLMSQSATAFALFKWVGVIYLLWLGFSNIRSGLRMTKIELDTQKVPKAETLSSGFIKGLLTNLLNPKIVLFYLSIFPQFVEPEFILEQSMLLGGVQSLVVGSWFVVVIFFATKLKAWLSAPKTSRWLNYVSGTLFIGFGATLTNTRI</sequence>
<dbReference type="GO" id="GO:0005886">
    <property type="term" value="C:plasma membrane"/>
    <property type="evidence" value="ECO:0007669"/>
    <property type="project" value="UniProtKB-SubCell"/>
</dbReference>
<comment type="caution">
    <text evidence="7">The sequence shown here is derived from an EMBL/GenBank/DDBJ whole genome shotgun (WGS) entry which is preliminary data.</text>
</comment>
<feature type="transmembrane region" description="Helical" evidence="6">
    <location>
        <begin position="157"/>
        <end position="176"/>
    </location>
</feature>
<dbReference type="PANTHER" id="PTHR30086">
    <property type="entry name" value="ARGININE EXPORTER PROTEIN ARGO"/>
    <property type="match status" value="1"/>
</dbReference>
<evidence type="ECO:0000256" key="4">
    <source>
        <dbReference type="ARBA" id="ARBA00022989"/>
    </source>
</evidence>
<feature type="transmembrane region" description="Helical" evidence="6">
    <location>
        <begin position="6"/>
        <end position="27"/>
    </location>
</feature>
<feature type="transmembrane region" description="Helical" evidence="6">
    <location>
        <begin position="116"/>
        <end position="137"/>
    </location>
</feature>
<dbReference type="InterPro" id="IPR001123">
    <property type="entry name" value="LeuE-type"/>
</dbReference>
<feature type="transmembrane region" description="Helical" evidence="6">
    <location>
        <begin position="188"/>
        <end position="205"/>
    </location>
</feature>
<reference evidence="8" key="1">
    <citation type="journal article" date="2019" name="Int. J. Syst. Evol. Microbiol.">
        <title>The Global Catalogue of Microorganisms (GCM) 10K type strain sequencing project: providing services to taxonomists for standard genome sequencing and annotation.</title>
        <authorList>
            <consortium name="The Broad Institute Genomics Platform"/>
            <consortium name="The Broad Institute Genome Sequencing Center for Infectious Disease"/>
            <person name="Wu L."/>
            <person name="Ma J."/>
        </authorList>
    </citation>
    <scope>NUCLEOTIDE SEQUENCE [LARGE SCALE GENOMIC DNA]</scope>
    <source>
        <strain evidence="8">NBRC 15640</strain>
    </source>
</reference>